<accession>A0ABW0C062</accession>
<dbReference type="SUPFAM" id="SSF81301">
    <property type="entry name" value="Nucleotidyltransferase"/>
    <property type="match status" value="1"/>
</dbReference>
<keyword evidence="2" id="KW-1185">Reference proteome</keyword>
<proteinExistence type="predicted"/>
<sequence>MGNIFQDDFRDFLNALNEQGVDYILVGGFSVIIHGYSRTTGDMDIWVRKTKENYSRLEKAFYQFGMPVFDMTEWNFLHHPEWNVFSYGKSPVAIDIMTEVKGLDFDQAFNQSKIYDDGGLNVRTLHKNDLIDAKHASKRSKDLDDLENLENS</sequence>
<dbReference type="EMBL" id="JBHSKS010000015">
    <property type="protein sequence ID" value="MFC5193186.1"/>
    <property type="molecule type" value="Genomic_DNA"/>
</dbReference>
<dbReference type="Pfam" id="PF09970">
    <property type="entry name" value="DUF2204"/>
    <property type="match status" value="1"/>
</dbReference>
<gene>
    <name evidence="1" type="ORF">ACFPIK_15550</name>
</gene>
<name>A0ABW0C062_9BACT</name>
<comment type="caution">
    <text evidence="1">The sequence shown here is derived from an EMBL/GenBank/DDBJ whole genome shotgun (WGS) entry which is preliminary data.</text>
</comment>
<dbReference type="InterPro" id="IPR018700">
    <property type="entry name" value="DUF2204"/>
</dbReference>
<organism evidence="1 2">
    <name type="scientific">Algoriphagus aquatilis</name>
    <dbReference type="NCBI Taxonomy" id="490186"/>
    <lineage>
        <taxon>Bacteria</taxon>
        <taxon>Pseudomonadati</taxon>
        <taxon>Bacteroidota</taxon>
        <taxon>Cytophagia</taxon>
        <taxon>Cytophagales</taxon>
        <taxon>Cyclobacteriaceae</taxon>
        <taxon>Algoriphagus</taxon>
    </lineage>
</organism>
<dbReference type="InterPro" id="IPR043519">
    <property type="entry name" value="NT_sf"/>
</dbReference>
<reference evidence="2" key="1">
    <citation type="journal article" date="2019" name="Int. J. Syst. Evol. Microbiol.">
        <title>The Global Catalogue of Microorganisms (GCM) 10K type strain sequencing project: providing services to taxonomists for standard genome sequencing and annotation.</title>
        <authorList>
            <consortium name="The Broad Institute Genomics Platform"/>
            <consortium name="The Broad Institute Genome Sequencing Center for Infectious Disease"/>
            <person name="Wu L."/>
            <person name="Ma J."/>
        </authorList>
    </citation>
    <scope>NUCLEOTIDE SEQUENCE [LARGE SCALE GENOMIC DNA]</scope>
    <source>
        <strain evidence="2">CGMCC 1.7030</strain>
    </source>
</reference>
<dbReference type="RefSeq" id="WP_377916899.1">
    <property type="nucleotide sequence ID" value="NZ_JBHSKS010000015.1"/>
</dbReference>
<protein>
    <submittedName>
        <fullName evidence="1">Nucleotidyltransferase</fullName>
    </submittedName>
</protein>
<dbReference type="Proteomes" id="UP001596163">
    <property type="component" value="Unassembled WGS sequence"/>
</dbReference>
<evidence type="ECO:0000313" key="2">
    <source>
        <dbReference type="Proteomes" id="UP001596163"/>
    </source>
</evidence>
<dbReference type="Gene3D" id="3.30.460.40">
    <property type="match status" value="1"/>
</dbReference>
<evidence type="ECO:0000313" key="1">
    <source>
        <dbReference type="EMBL" id="MFC5193186.1"/>
    </source>
</evidence>